<dbReference type="EnsemblMetazoa" id="GPPI035766-RA">
    <property type="protein sequence ID" value="GPPI035766-PA"/>
    <property type="gene ID" value="GPPI035766"/>
</dbReference>
<keyword evidence="2" id="KW-1185">Reference proteome</keyword>
<dbReference type="AlphaFoldDB" id="A0A1B0BNP7"/>
<dbReference type="Proteomes" id="UP000092460">
    <property type="component" value="Unassembled WGS sequence"/>
</dbReference>
<name>A0A1B0BNP7_9MUSC</name>
<dbReference type="VEuPathDB" id="VectorBase:GPPI035766"/>
<proteinExistence type="predicted"/>
<evidence type="ECO:0000313" key="1">
    <source>
        <dbReference type="EnsemblMetazoa" id="GPPI044858-PA"/>
    </source>
</evidence>
<organism evidence="1 2">
    <name type="scientific">Glossina palpalis gambiensis</name>
    <dbReference type="NCBI Taxonomy" id="67801"/>
    <lineage>
        <taxon>Eukaryota</taxon>
        <taxon>Metazoa</taxon>
        <taxon>Ecdysozoa</taxon>
        <taxon>Arthropoda</taxon>
        <taxon>Hexapoda</taxon>
        <taxon>Insecta</taxon>
        <taxon>Pterygota</taxon>
        <taxon>Neoptera</taxon>
        <taxon>Endopterygota</taxon>
        <taxon>Diptera</taxon>
        <taxon>Brachycera</taxon>
        <taxon>Muscomorpha</taxon>
        <taxon>Hippoboscoidea</taxon>
        <taxon>Glossinidae</taxon>
        <taxon>Glossina</taxon>
    </lineage>
</organism>
<dbReference type="VEuPathDB" id="VectorBase:GPPI044858"/>
<sequence>MKKLIKYDNDNDNHVQRSKEKKINHHHQLNDFCKVLHQGANELNTAEDEPLPTLHLDDSQQEVQAYSFVRSPITMQPDSQVPVHRRSKDHIFGALV</sequence>
<dbReference type="EMBL" id="JXJN01017547">
    <property type="status" value="NOT_ANNOTATED_CDS"/>
    <property type="molecule type" value="Genomic_DNA"/>
</dbReference>
<dbReference type="EnsemblMetazoa" id="GPPI044858-RA">
    <property type="protein sequence ID" value="GPPI044858-PA"/>
    <property type="gene ID" value="GPPI044858"/>
</dbReference>
<accession>A0A1B0BNP7</accession>
<dbReference type="EMBL" id="JXJN01022979">
    <property type="status" value="NOT_ANNOTATED_CDS"/>
    <property type="molecule type" value="Genomic_DNA"/>
</dbReference>
<reference evidence="2" key="1">
    <citation type="submission" date="2015-01" db="EMBL/GenBank/DDBJ databases">
        <authorList>
            <person name="Aksoy S."/>
            <person name="Warren W."/>
            <person name="Wilson R.K."/>
        </authorList>
    </citation>
    <scope>NUCLEOTIDE SEQUENCE [LARGE SCALE GENOMIC DNA]</scope>
    <source>
        <strain evidence="2">IAEA</strain>
    </source>
</reference>
<protein>
    <submittedName>
        <fullName evidence="1">Uncharacterized protein</fullName>
    </submittedName>
</protein>
<reference evidence="1" key="2">
    <citation type="submission" date="2020-05" db="UniProtKB">
        <authorList>
            <consortium name="EnsemblMetazoa"/>
        </authorList>
    </citation>
    <scope>IDENTIFICATION</scope>
    <source>
        <strain evidence="1">IAEA</strain>
    </source>
</reference>
<evidence type="ECO:0000313" key="2">
    <source>
        <dbReference type="Proteomes" id="UP000092460"/>
    </source>
</evidence>